<dbReference type="Proteomes" id="UP000198949">
    <property type="component" value="Unassembled WGS sequence"/>
</dbReference>
<keyword evidence="6" id="KW-1185">Reference proteome</keyword>
<name>A0A1G7BEU8_9ACTN</name>
<dbReference type="CDD" id="cd10318">
    <property type="entry name" value="RGL11"/>
    <property type="match status" value="1"/>
</dbReference>
<evidence type="ECO:0000259" key="4">
    <source>
        <dbReference type="Pfam" id="PF21348"/>
    </source>
</evidence>
<accession>A0A1G7BEU8</accession>
<dbReference type="RefSeq" id="WP_091039632.1">
    <property type="nucleotide sequence ID" value="NZ_FNAD01000016.1"/>
</dbReference>
<gene>
    <name evidence="5" type="ORF">SAMN05216270_11675</name>
</gene>
<feature type="domain" description="Rhamnogalacturonan lyase family 11 C-terminal" evidence="4">
    <location>
        <begin position="346"/>
        <end position="757"/>
    </location>
</feature>
<feature type="domain" description="Rhamnogalacturonan lyase family 11 C-terminal" evidence="4">
    <location>
        <begin position="132"/>
        <end position="247"/>
    </location>
</feature>
<organism evidence="5 6">
    <name type="scientific">Glycomyces harbinensis</name>
    <dbReference type="NCBI Taxonomy" id="58114"/>
    <lineage>
        <taxon>Bacteria</taxon>
        <taxon>Bacillati</taxon>
        <taxon>Actinomycetota</taxon>
        <taxon>Actinomycetes</taxon>
        <taxon>Glycomycetales</taxon>
        <taxon>Glycomycetaceae</taxon>
        <taxon>Glycomyces</taxon>
    </lineage>
</organism>
<dbReference type="EMBL" id="FNAD01000016">
    <property type="protein sequence ID" value="SDE24735.1"/>
    <property type="molecule type" value="Genomic_DNA"/>
</dbReference>
<dbReference type="SUPFAM" id="SSF69318">
    <property type="entry name" value="Integrin alpha N-terminal domain"/>
    <property type="match status" value="1"/>
</dbReference>
<evidence type="ECO:0000313" key="5">
    <source>
        <dbReference type="EMBL" id="SDE24735.1"/>
    </source>
</evidence>
<keyword evidence="2" id="KW-0732">Signal</keyword>
<dbReference type="InterPro" id="IPR034641">
    <property type="entry name" value="RGL11"/>
</dbReference>
<dbReference type="OrthoDB" id="9802318at2"/>
<dbReference type="AlphaFoldDB" id="A0A1G7BEU8"/>
<evidence type="ECO:0000256" key="1">
    <source>
        <dbReference type="SAM" id="MobiDB-lite"/>
    </source>
</evidence>
<protein>
    <submittedName>
        <fullName evidence="5">Uncharacterized protein</fullName>
    </submittedName>
</protein>
<feature type="domain" description="Rhamnogalacturonan I lyase beta-sheet" evidence="3">
    <location>
        <begin position="39"/>
        <end position="128"/>
    </location>
</feature>
<dbReference type="Gene3D" id="2.60.40.10">
    <property type="entry name" value="Immunoglobulins"/>
    <property type="match status" value="1"/>
</dbReference>
<evidence type="ECO:0000259" key="3">
    <source>
        <dbReference type="Pfam" id="PF18370"/>
    </source>
</evidence>
<sequence length="773" mass="84088">MSPPTKFRRIIAVSLVGALAGAGVTASVQGHGGHHDEIQLERLDRGLVAAVTDDGVFLSWRLLANEVTGYNDSGLTGATFKVYRDGKKIATVTDSTNFLDTGGAEDDEYKVVAVKRGHDDVSDTVEPWSQGYLDIPLQKPADGVTPAGEAYTYKANDISPGDLDGDGDYEYVVKWDPSNSKDVSQVGYTGPVLIDAYTQEGELLWRIEPGVNIRAGAHYTQFQVYDYDGDGIAEVMLKTAPGTKSTSYVKGGKVDYIDLPRDDVRAGVTHQDDYRLSADGYYDHLVGIFQGWDQHPEVLNGDWPSTVEAALGADAQFDFSYPLSQADAETLADHFIDVYAPSRSARNQLRNFAGFVLDGPEYLTVFNGRTGLEMDTVDFPVERGDDGLLWGDYAMSRIEPGNRVDRFLSGVAYLDGEHPTAIFARGYYTRTTITAIDWNGRHLTERWQADSGHAPMSNPFNSGPHGVEGPDPEWGTLTTQGDHSLQVADVDGDGKQEIVYGAATLDDDGSLLYSSYATMPEGSANPGSLAKLGHGDALHVGDFDPDREGLEIFSVFEGGTWAPYGYAMRDAESGEVLWGGYTGRDTGRGMVGDVDPSSPGLEAWAGLPPDQAGNPEGLFTAAGEQIEGTPPGTNMSIRWDADLTTQLVHGADAATIETTTIRDYQDGVVLDAPETLTNNYTKGNPGLVADVLGDWREELLVRTADSSAIRVYVSTEVTDHKLFTLMHDPQYRVGVANQQTTYNQPQYTSFYLASDMDFGDVTVPDYWTPRYDR</sequence>
<dbReference type="PANTHER" id="PTHR43118">
    <property type="entry name" value="RHAMNOGALACTURONAN LYASE (EUROFUNG)"/>
    <property type="match status" value="1"/>
</dbReference>
<dbReference type="InterPro" id="IPR041624">
    <property type="entry name" value="RGI_lyase"/>
</dbReference>
<dbReference type="InterPro" id="IPR028994">
    <property type="entry name" value="Integrin_alpha_N"/>
</dbReference>
<proteinExistence type="predicted"/>
<dbReference type="InterPro" id="IPR013783">
    <property type="entry name" value="Ig-like_fold"/>
</dbReference>
<reference evidence="6" key="1">
    <citation type="submission" date="2016-10" db="EMBL/GenBank/DDBJ databases">
        <authorList>
            <person name="Varghese N."/>
            <person name="Submissions S."/>
        </authorList>
    </citation>
    <scope>NUCLEOTIDE SEQUENCE [LARGE SCALE GENOMIC DNA]</scope>
    <source>
        <strain evidence="6">CGMCC 4.3516</strain>
    </source>
</reference>
<dbReference type="GO" id="GO:0005975">
    <property type="term" value="P:carbohydrate metabolic process"/>
    <property type="evidence" value="ECO:0007669"/>
    <property type="project" value="UniProtKB-ARBA"/>
</dbReference>
<dbReference type="STRING" id="58114.SAMN05216270_11675"/>
<evidence type="ECO:0000313" key="6">
    <source>
        <dbReference type="Proteomes" id="UP000198949"/>
    </source>
</evidence>
<feature type="chain" id="PRO_5011506342" evidence="2">
    <location>
        <begin position="27"/>
        <end position="773"/>
    </location>
</feature>
<feature type="signal peptide" evidence="2">
    <location>
        <begin position="1"/>
        <end position="26"/>
    </location>
</feature>
<feature type="region of interest" description="Disordered" evidence="1">
    <location>
        <begin position="450"/>
        <end position="474"/>
    </location>
</feature>
<evidence type="ECO:0000256" key="2">
    <source>
        <dbReference type="SAM" id="SignalP"/>
    </source>
</evidence>
<dbReference type="Pfam" id="PF18370">
    <property type="entry name" value="RGI_lyase"/>
    <property type="match status" value="1"/>
</dbReference>
<dbReference type="Pfam" id="PF21348">
    <property type="entry name" value="RGL11_C"/>
    <property type="match status" value="2"/>
</dbReference>
<dbReference type="InterPro" id="IPR049366">
    <property type="entry name" value="RGL11_C"/>
</dbReference>
<dbReference type="PANTHER" id="PTHR43118:SF1">
    <property type="entry name" value="RHAMNOGALACTURONAN LYASE (EUROFUNG)"/>
    <property type="match status" value="1"/>
</dbReference>